<feature type="domain" description="Exonuclease" evidence="5">
    <location>
        <begin position="78"/>
        <end position="297"/>
    </location>
</feature>
<feature type="compositionally biased region" description="Basic residues" evidence="4">
    <location>
        <begin position="1"/>
        <end position="18"/>
    </location>
</feature>
<dbReference type="InterPro" id="IPR012337">
    <property type="entry name" value="RNaseH-like_sf"/>
</dbReference>
<keyword evidence="7" id="KW-1185">Reference proteome</keyword>
<dbReference type="InterPro" id="IPR051274">
    <property type="entry name" value="3-5_Exoribonuclease"/>
</dbReference>
<dbReference type="AlphaFoldDB" id="A0A1E3PED7"/>
<dbReference type="GO" id="GO:0000175">
    <property type="term" value="F:3'-5'-RNA exonuclease activity"/>
    <property type="evidence" value="ECO:0007669"/>
    <property type="project" value="InterPro"/>
</dbReference>
<sequence>MVSKSKKKVVKKKQKDRKKTGEANAQEPTIFYTADGSSTENGGLQESDVVDELSQHVKGLSIKDAVSKPEYTETEIEYALCMDIEATFDNEPFNRSSHEIIDLPVILVDLKQGKIIDKFHTLVRPTIHRILSIYCSEYTGIFQEVIDKSPSFKEALAMLSAFLSSHGDKLKPNPALETHCISKQEAGSTRRPTTGPWEKVLSRNYIWVTHGRADFQRFFCAKSCKINNVRLPAYMCGGYVDIRPLFEEAFKIKIRPLPIAYMLDHLNMKFEGKEHDGMADTQMIAKILIEVVKNITIQPTAYINMNNSKRYYTHVSDDMKNYSLSSYRPKFN</sequence>
<dbReference type="Pfam" id="PF00929">
    <property type="entry name" value="RNase_T"/>
    <property type="match status" value="1"/>
</dbReference>
<proteinExistence type="predicted"/>
<dbReference type="Gene3D" id="3.30.420.10">
    <property type="entry name" value="Ribonuclease H-like superfamily/Ribonuclease H"/>
    <property type="match status" value="1"/>
</dbReference>
<keyword evidence="1" id="KW-0540">Nuclease</keyword>
<dbReference type="GO" id="GO:0003676">
    <property type="term" value="F:nucleic acid binding"/>
    <property type="evidence" value="ECO:0007669"/>
    <property type="project" value="InterPro"/>
</dbReference>
<feature type="region of interest" description="Disordered" evidence="4">
    <location>
        <begin position="1"/>
        <end position="44"/>
    </location>
</feature>
<organism evidence="6 7">
    <name type="scientific">Nadsonia fulvescens var. elongata DSM 6958</name>
    <dbReference type="NCBI Taxonomy" id="857566"/>
    <lineage>
        <taxon>Eukaryota</taxon>
        <taxon>Fungi</taxon>
        <taxon>Dikarya</taxon>
        <taxon>Ascomycota</taxon>
        <taxon>Saccharomycotina</taxon>
        <taxon>Dipodascomycetes</taxon>
        <taxon>Dipodascales</taxon>
        <taxon>Dipodascales incertae sedis</taxon>
        <taxon>Nadsonia</taxon>
    </lineage>
</organism>
<dbReference type="SUPFAM" id="SSF53098">
    <property type="entry name" value="Ribonuclease H-like"/>
    <property type="match status" value="1"/>
</dbReference>
<dbReference type="InterPro" id="IPR013520">
    <property type="entry name" value="Ribonucl_H"/>
</dbReference>
<dbReference type="Proteomes" id="UP000095009">
    <property type="component" value="Unassembled WGS sequence"/>
</dbReference>
<gene>
    <name evidence="6" type="ORF">NADFUDRAFT_52778</name>
</gene>
<evidence type="ECO:0000256" key="2">
    <source>
        <dbReference type="ARBA" id="ARBA00022801"/>
    </source>
</evidence>
<dbReference type="OrthoDB" id="448399at2759"/>
<dbReference type="InterPro" id="IPR047201">
    <property type="entry name" value="ERI-1_3'hExo-like"/>
</dbReference>
<keyword evidence="3" id="KW-0269">Exonuclease</keyword>
<evidence type="ECO:0000313" key="6">
    <source>
        <dbReference type="EMBL" id="ODQ63786.1"/>
    </source>
</evidence>
<name>A0A1E3PED7_9ASCO</name>
<reference evidence="6 7" key="1">
    <citation type="journal article" date="2016" name="Proc. Natl. Acad. Sci. U.S.A.">
        <title>Comparative genomics of biotechnologically important yeasts.</title>
        <authorList>
            <person name="Riley R."/>
            <person name="Haridas S."/>
            <person name="Wolfe K.H."/>
            <person name="Lopes M.R."/>
            <person name="Hittinger C.T."/>
            <person name="Goeker M."/>
            <person name="Salamov A.A."/>
            <person name="Wisecaver J.H."/>
            <person name="Long T.M."/>
            <person name="Calvey C.H."/>
            <person name="Aerts A.L."/>
            <person name="Barry K.W."/>
            <person name="Choi C."/>
            <person name="Clum A."/>
            <person name="Coughlan A.Y."/>
            <person name="Deshpande S."/>
            <person name="Douglass A.P."/>
            <person name="Hanson S.J."/>
            <person name="Klenk H.-P."/>
            <person name="LaButti K.M."/>
            <person name="Lapidus A."/>
            <person name="Lindquist E.A."/>
            <person name="Lipzen A.M."/>
            <person name="Meier-Kolthoff J.P."/>
            <person name="Ohm R.A."/>
            <person name="Otillar R.P."/>
            <person name="Pangilinan J.L."/>
            <person name="Peng Y."/>
            <person name="Rokas A."/>
            <person name="Rosa C.A."/>
            <person name="Scheuner C."/>
            <person name="Sibirny A.A."/>
            <person name="Slot J.C."/>
            <person name="Stielow J.B."/>
            <person name="Sun H."/>
            <person name="Kurtzman C.P."/>
            <person name="Blackwell M."/>
            <person name="Grigoriev I.V."/>
            <person name="Jeffries T.W."/>
        </authorList>
    </citation>
    <scope>NUCLEOTIDE SEQUENCE [LARGE SCALE GENOMIC DNA]</scope>
    <source>
        <strain evidence="6 7">DSM 6958</strain>
    </source>
</reference>
<protein>
    <recommendedName>
        <fullName evidence="5">Exonuclease domain-containing protein</fullName>
    </recommendedName>
</protein>
<dbReference type="SMART" id="SM00479">
    <property type="entry name" value="EXOIII"/>
    <property type="match status" value="1"/>
</dbReference>
<dbReference type="CDD" id="cd06133">
    <property type="entry name" value="ERI-1_3'hExo_like"/>
    <property type="match status" value="1"/>
</dbReference>
<evidence type="ECO:0000259" key="5">
    <source>
        <dbReference type="SMART" id="SM00479"/>
    </source>
</evidence>
<dbReference type="PANTHER" id="PTHR23044:SF61">
    <property type="entry name" value="3'-5' EXORIBONUCLEASE 1-RELATED"/>
    <property type="match status" value="1"/>
</dbReference>
<evidence type="ECO:0000256" key="4">
    <source>
        <dbReference type="SAM" id="MobiDB-lite"/>
    </source>
</evidence>
<dbReference type="EMBL" id="KV454413">
    <property type="protein sequence ID" value="ODQ63786.1"/>
    <property type="molecule type" value="Genomic_DNA"/>
</dbReference>
<evidence type="ECO:0000256" key="3">
    <source>
        <dbReference type="ARBA" id="ARBA00022839"/>
    </source>
</evidence>
<evidence type="ECO:0000256" key="1">
    <source>
        <dbReference type="ARBA" id="ARBA00022722"/>
    </source>
</evidence>
<dbReference type="InterPro" id="IPR036397">
    <property type="entry name" value="RNaseH_sf"/>
</dbReference>
<feature type="compositionally biased region" description="Polar residues" evidence="4">
    <location>
        <begin position="35"/>
        <end position="44"/>
    </location>
</feature>
<dbReference type="STRING" id="857566.A0A1E3PED7"/>
<accession>A0A1E3PED7</accession>
<keyword evidence="2" id="KW-0378">Hydrolase</keyword>
<dbReference type="PANTHER" id="PTHR23044">
    <property type="entry name" value="3'-5' EXONUCLEASE ERI1-RELATED"/>
    <property type="match status" value="1"/>
</dbReference>
<evidence type="ECO:0000313" key="7">
    <source>
        <dbReference type="Proteomes" id="UP000095009"/>
    </source>
</evidence>